<dbReference type="GO" id="GO:0008757">
    <property type="term" value="F:S-adenosylmethionine-dependent methyltransferase activity"/>
    <property type="evidence" value="ECO:0007669"/>
    <property type="project" value="InterPro"/>
</dbReference>
<gene>
    <name evidence="2" type="ORF">ADINL_2140</name>
</gene>
<accession>A0A063Y2N8</accession>
<dbReference type="SUPFAM" id="SSF53335">
    <property type="entry name" value="S-adenosyl-L-methionine-dependent methyltransferases"/>
    <property type="match status" value="1"/>
</dbReference>
<comment type="caution">
    <text evidence="2">The sequence shown here is derived from an EMBL/GenBank/DDBJ whole genome shotgun (WGS) entry which is preliminary data.</text>
</comment>
<dbReference type="Pfam" id="PF08241">
    <property type="entry name" value="Methyltransf_11"/>
    <property type="match status" value="1"/>
</dbReference>
<feature type="domain" description="Methyltransferase type 11" evidence="1">
    <location>
        <begin position="58"/>
        <end position="153"/>
    </location>
</feature>
<reference evidence="2 3" key="1">
    <citation type="journal article" date="2005" name="Int. J. Syst. Evol. Microbiol.">
        <title>Nitrincola lacisaponensis gen. nov., sp. nov., a novel alkaliphilic bacterium isolated from an alkaline, saline lake.</title>
        <authorList>
            <person name="Dimitriu P.A."/>
            <person name="Shukla S.K."/>
            <person name="Conradt J."/>
            <person name="Marquez M.C."/>
            <person name="Ventosa A."/>
            <person name="Maglia A."/>
            <person name="Peyton B.M."/>
            <person name="Pinkart H.C."/>
            <person name="Mormile M.R."/>
        </authorList>
    </citation>
    <scope>NUCLEOTIDE SEQUENCE [LARGE SCALE GENOMIC DNA]</scope>
    <source>
        <strain evidence="2 3">4CA</strain>
    </source>
</reference>
<evidence type="ECO:0000259" key="1">
    <source>
        <dbReference type="Pfam" id="PF08241"/>
    </source>
</evidence>
<dbReference type="CDD" id="cd02440">
    <property type="entry name" value="AdoMet_MTases"/>
    <property type="match status" value="1"/>
</dbReference>
<sequence length="233" mass="26368">MSSLETTQVYLERHHGGDGRLAAQRTLESHQRNHDASFQTFWNTHVNLAPDTTAHLIDLGCGPGLFLQDLHQRYPDAQLTGIECAPYMLELVDNLPASVQIQVADLNLDLPELFALETVDVALANRLIHELHQPVSLFRNLYRWLKPGGVVILVDMVRQPLKSALLHELKGVSLTDPQVTDEWLQAQFLHYLEHNRYHPEDLCDLLEMCGFELLACESIRSGRAAQIAIRKPV</sequence>
<dbReference type="PANTHER" id="PTHR43591">
    <property type="entry name" value="METHYLTRANSFERASE"/>
    <property type="match status" value="1"/>
</dbReference>
<dbReference type="InterPro" id="IPR029063">
    <property type="entry name" value="SAM-dependent_MTases_sf"/>
</dbReference>
<dbReference type="OrthoDB" id="5794052at2"/>
<keyword evidence="3" id="KW-1185">Reference proteome</keyword>
<dbReference type="PANTHER" id="PTHR43591:SF110">
    <property type="entry name" value="RHODANESE DOMAIN-CONTAINING PROTEIN"/>
    <property type="match status" value="1"/>
</dbReference>
<dbReference type="AlphaFoldDB" id="A0A063Y2N8"/>
<organism evidence="2 3">
    <name type="scientific">Nitrincola lacisaponensis</name>
    <dbReference type="NCBI Taxonomy" id="267850"/>
    <lineage>
        <taxon>Bacteria</taxon>
        <taxon>Pseudomonadati</taxon>
        <taxon>Pseudomonadota</taxon>
        <taxon>Gammaproteobacteria</taxon>
        <taxon>Oceanospirillales</taxon>
        <taxon>Oceanospirillaceae</taxon>
        <taxon>Nitrincola</taxon>
    </lineage>
</organism>
<name>A0A063Y2N8_9GAMM</name>
<dbReference type="RefSeq" id="WP_051632726.1">
    <property type="nucleotide sequence ID" value="NZ_JMSZ01000032.1"/>
</dbReference>
<dbReference type="Gene3D" id="3.40.50.150">
    <property type="entry name" value="Vaccinia Virus protein VP39"/>
    <property type="match status" value="1"/>
</dbReference>
<protein>
    <recommendedName>
        <fullName evidence="1">Methyltransferase type 11 domain-containing protein</fullName>
    </recommendedName>
</protein>
<dbReference type="Proteomes" id="UP000027318">
    <property type="component" value="Unassembled WGS sequence"/>
</dbReference>
<evidence type="ECO:0000313" key="3">
    <source>
        <dbReference type="Proteomes" id="UP000027318"/>
    </source>
</evidence>
<evidence type="ECO:0000313" key="2">
    <source>
        <dbReference type="EMBL" id="KDE39011.1"/>
    </source>
</evidence>
<proteinExistence type="predicted"/>
<dbReference type="EMBL" id="JMSZ01000032">
    <property type="protein sequence ID" value="KDE39011.1"/>
    <property type="molecule type" value="Genomic_DNA"/>
</dbReference>
<dbReference type="STRING" id="267850.ADINL_2140"/>
<dbReference type="InterPro" id="IPR013216">
    <property type="entry name" value="Methyltransf_11"/>
</dbReference>